<accession>A0AA39HB77</accession>
<evidence type="ECO:0000256" key="1">
    <source>
        <dbReference type="SAM" id="MobiDB-lite"/>
    </source>
</evidence>
<reference evidence="3" key="1">
    <citation type="submission" date="2023-06" db="EMBL/GenBank/DDBJ databases">
        <title>Genomic analysis of the entomopathogenic nematode Steinernema hermaphroditum.</title>
        <authorList>
            <person name="Schwarz E.M."/>
            <person name="Heppert J.K."/>
            <person name="Baniya A."/>
            <person name="Schwartz H.T."/>
            <person name="Tan C.-H."/>
            <person name="Antoshechkin I."/>
            <person name="Sternberg P.W."/>
            <person name="Goodrich-Blair H."/>
            <person name="Dillman A.R."/>
        </authorList>
    </citation>
    <scope>NUCLEOTIDE SEQUENCE</scope>
    <source>
        <strain evidence="3">PS9179</strain>
        <tissue evidence="3">Whole animal</tissue>
    </source>
</reference>
<dbReference type="AlphaFoldDB" id="A0AA39HB77"/>
<keyword evidence="2" id="KW-1133">Transmembrane helix</keyword>
<dbReference type="EMBL" id="JAUCMV010000004">
    <property type="protein sequence ID" value="KAK0402625.1"/>
    <property type="molecule type" value="Genomic_DNA"/>
</dbReference>
<comment type="caution">
    <text evidence="3">The sequence shown here is derived from an EMBL/GenBank/DDBJ whole genome shotgun (WGS) entry which is preliminary data.</text>
</comment>
<gene>
    <name evidence="3" type="ORF">QR680_016437</name>
</gene>
<keyword evidence="4" id="KW-1185">Reference proteome</keyword>
<feature type="region of interest" description="Disordered" evidence="1">
    <location>
        <begin position="172"/>
        <end position="214"/>
    </location>
</feature>
<feature type="compositionally biased region" description="Basic and acidic residues" evidence="1">
    <location>
        <begin position="116"/>
        <end position="127"/>
    </location>
</feature>
<organism evidence="3 4">
    <name type="scientific">Steinernema hermaphroditum</name>
    <dbReference type="NCBI Taxonomy" id="289476"/>
    <lineage>
        <taxon>Eukaryota</taxon>
        <taxon>Metazoa</taxon>
        <taxon>Ecdysozoa</taxon>
        <taxon>Nematoda</taxon>
        <taxon>Chromadorea</taxon>
        <taxon>Rhabditida</taxon>
        <taxon>Tylenchina</taxon>
        <taxon>Panagrolaimomorpha</taxon>
        <taxon>Strongyloidoidea</taxon>
        <taxon>Steinernematidae</taxon>
        <taxon>Steinernema</taxon>
    </lineage>
</organism>
<feature type="transmembrane region" description="Helical" evidence="2">
    <location>
        <begin position="6"/>
        <end position="25"/>
    </location>
</feature>
<evidence type="ECO:0000313" key="4">
    <source>
        <dbReference type="Proteomes" id="UP001175271"/>
    </source>
</evidence>
<evidence type="ECO:0000256" key="2">
    <source>
        <dbReference type="SAM" id="Phobius"/>
    </source>
</evidence>
<dbReference type="Proteomes" id="UP001175271">
    <property type="component" value="Unassembled WGS sequence"/>
</dbReference>
<feature type="compositionally biased region" description="Low complexity" evidence="1">
    <location>
        <begin position="60"/>
        <end position="69"/>
    </location>
</feature>
<evidence type="ECO:0000313" key="3">
    <source>
        <dbReference type="EMBL" id="KAK0402625.1"/>
    </source>
</evidence>
<keyword evidence="2" id="KW-0812">Transmembrane</keyword>
<keyword evidence="2" id="KW-0472">Membrane</keyword>
<name>A0AA39HB77_9BILA</name>
<proteinExistence type="predicted"/>
<protein>
    <submittedName>
        <fullName evidence="3">Uncharacterized protein</fullName>
    </submittedName>
</protein>
<feature type="region of interest" description="Disordered" evidence="1">
    <location>
        <begin position="47"/>
        <end position="136"/>
    </location>
</feature>
<sequence length="214" mass="22876">MLPAAVVLSVTNAVLFGFVASLSCVKRSDVKKKTESKAAPVTTLRISEQKTSTCDPPNFPASSSFPSPSMLSKVSGESAEPLKSSADPLLTASAESKKANVVGEKTPAFTSAKPAVDSKVHQGPEPKRRPKSSTRSLALLKSKRPFATVRKMKKQGEKKKLSTESVGVDIVNLPDEETQRTASVQVADSEDTDEYIPDLKKDDDGAYPSAQIRV</sequence>